<comment type="caution">
    <text evidence="1">The sequence shown here is derived from an EMBL/GenBank/DDBJ whole genome shotgun (WGS) entry which is preliminary data.</text>
</comment>
<keyword evidence="2" id="KW-1185">Reference proteome</keyword>
<accession>A0AAD6C3G3</accession>
<gene>
    <name evidence="1" type="ORF">N7458_008652</name>
</gene>
<organism evidence="1 2">
    <name type="scientific">Penicillium daleae</name>
    <dbReference type="NCBI Taxonomy" id="63821"/>
    <lineage>
        <taxon>Eukaryota</taxon>
        <taxon>Fungi</taxon>
        <taxon>Dikarya</taxon>
        <taxon>Ascomycota</taxon>
        <taxon>Pezizomycotina</taxon>
        <taxon>Eurotiomycetes</taxon>
        <taxon>Eurotiomycetidae</taxon>
        <taxon>Eurotiales</taxon>
        <taxon>Aspergillaceae</taxon>
        <taxon>Penicillium</taxon>
    </lineage>
</organism>
<dbReference type="RefSeq" id="XP_056764860.1">
    <property type="nucleotide sequence ID" value="XM_056912034.1"/>
</dbReference>
<dbReference type="AlphaFoldDB" id="A0AAD6C3G3"/>
<reference evidence="1" key="2">
    <citation type="journal article" date="2023" name="IMA Fungus">
        <title>Comparative genomic study of the Penicillium genus elucidates a diverse pangenome and 15 lateral gene transfer events.</title>
        <authorList>
            <person name="Petersen C."/>
            <person name="Sorensen T."/>
            <person name="Nielsen M.R."/>
            <person name="Sondergaard T.E."/>
            <person name="Sorensen J.L."/>
            <person name="Fitzpatrick D.A."/>
            <person name="Frisvad J.C."/>
            <person name="Nielsen K.L."/>
        </authorList>
    </citation>
    <scope>NUCLEOTIDE SEQUENCE</scope>
    <source>
        <strain evidence="1">IBT 16125</strain>
    </source>
</reference>
<dbReference type="EMBL" id="JAPVEA010000007">
    <property type="protein sequence ID" value="KAJ5444780.1"/>
    <property type="molecule type" value="Genomic_DNA"/>
</dbReference>
<protein>
    <submittedName>
        <fullName evidence="1">Uncharacterized protein</fullName>
    </submittedName>
</protein>
<dbReference type="Proteomes" id="UP001213681">
    <property type="component" value="Unassembled WGS sequence"/>
</dbReference>
<evidence type="ECO:0000313" key="1">
    <source>
        <dbReference type="EMBL" id="KAJ5444780.1"/>
    </source>
</evidence>
<sequence length="140" mass="16309">MLTSDIENEQHRRVLLQRLEKFNTDIWVLAEEKPQPTDTDYLRSSEYLAEGAQLFTEGAHLFTELATLFKERTIQNTDLYTAMSRLTKAEFDLESLLYSETRAGRHDTSQCKTTTTTATAWREKVEIVLKALMTSFWHSR</sequence>
<proteinExistence type="predicted"/>
<dbReference type="GeneID" id="81602277"/>
<reference evidence="1" key="1">
    <citation type="submission" date="2022-12" db="EMBL/GenBank/DDBJ databases">
        <authorList>
            <person name="Petersen C."/>
        </authorList>
    </citation>
    <scope>NUCLEOTIDE SEQUENCE</scope>
    <source>
        <strain evidence="1">IBT 16125</strain>
    </source>
</reference>
<evidence type="ECO:0000313" key="2">
    <source>
        <dbReference type="Proteomes" id="UP001213681"/>
    </source>
</evidence>
<name>A0AAD6C3G3_9EURO</name>